<dbReference type="AlphaFoldDB" id="A0A6H9UP15"/>
<dbReference type="EMBL" id="VZRB01000088">
    <property type="protein sequence ID" value="KAB1138873.1"/>
    <property type="molecule type" value="Genomic_DNA"/>
</dbReference>
<gene>
    <name evidence="1" type="ORF">F7R91_41645</name>
</gene>
<protein>
    <recommendedName>
        <fullName evidence="3">Ribbon-helix-helix protein, CopG family</fullName>
    </recommendedName>
</protein>
<evidence type="ECO:0000313" key="2">
    <source>
        <dbReference type="Proteomes" id="UP000442707"/>
    </source>
</evidence>
<reference evidence="1 2" key="1">
    <citation type="submission" date="2019-09" db="EMBL/GenBank/DDBJ databases">
        <title>Screening of Novel Bioactive Compounds from Soil-Associated.</title>
        <authorList>
            <person name="Zhao S."/>
        </authorList>
    </citation>
    <scope>NUCLEOTIDE SEQUENCE [LARGE SCALE GENOMIC DNA]</scope>
    <source>
        <strain evidence="1 2">HIT-DPA4</strain>
    </source>
</reference>
<evidence type="ECO:0008006" key="3">
    <source>
        <dbReference type="Google" id="ProtNLM"/>
    </source>
</evidence>
<accession>A0A6H9UP15</accession>
<evidence type="ECO:0000313" key="1">
    <source>
        <dbReference type="EMBL" id="KAB1138873.1"/>
    </source>
</evidence>
<proteinExistence type="predicted"/>
<keyword evidence="2" id="KW-1185">Reference proteome</keyword>
<dbReference type="RefSeq" id="WP_150959063.1">
    <property type="nucleotide sequence ID" value="NZ_VZRB01000088.1"/>
</dbReference>
<comment type="caution">
    <text evidence="1">The sequence shown here is derived from an EMBL/GenBank/DDBJ whole genome shotgun (WGS) entry which is preliminary data.</text>
</comment>
<dbReference type="Proteomes" id="UP000442707">
    <property type="component" value="Unassembled WGS sequence"/>
</dbReference>
<sequence length="115" mass="12083">MVRGDRVDSIEYARRVNAAADLLAVEASGAEVARVLAARFGVSVRQAHRYVEQAVAQGRVAVPEASVVFTVKLPGSLAEQVRAHARASEATLSSVVAAALADYLGDDSGGRRPRP</sequence>
<organism evidence="1 2">
    <name type="scientific">Streptomyces luteolifulvus</name>
    <dbReference type="NCBI Taxonomy" id="2615112"/>
    <lineage>
        <taxon>Bacteria</taxon>
        <taxon>Bacillati</taxon>
        <taxon>Actinomycetota</taxon>
        <taxon>Actinomycetes</taxon>
        <taxon>Kitasatosporales</taxon>
        <taxon>Streptomycetaceae</taxon>
        <taxon>Streptomyces</taxon>
    </lineage>
</organism>
<name>A0A6H9UP15_9ACTN</name>